<evidence type="ECO:0000313" key="2">
    <source>
        <dbReference type="RefSeq" id="XP_022235337.1"/>
    </source>
</evidence>
<gene>
    <name evidence="2" type="primary">LOC111083252</name>
</gene>
<dbReference type="Proteomes" id="UP000694941">
    <property type="component" value="Unplaced"/>
</dbReference>
<reference evidence="2" key="1">
    <citation type="submission" date="2025-08" db="UniProtKB">
        <authorList>
            <consortium name="RefSeq"/>
        </authorList>
    </citation>
    <scope>IDENTIFICATION</scope>
    <source>
        <tissue evidence="2">Muscle</tissue>
    </source>
</reference>
<dbReference type="GeneID" id="111083252"/>
<organism evidence="1 2">
    <name type="scientific">Limulus polyphemus</name>
    <name type="common">Atlantic horseshoe crab</name>
    <dbReference type="NCBI Taxonomy" id="6850"/>
    <lineage>
        <taxon>Eukaryota</taxon>
        <taxon>Metazoa</taxon>
        <taxon>Ecdysozoa</taxon>
        <taxon>Arthropoda</taxon>
        <taxon>Chelicerata</taxon>
        <taxon>Merostomata</taxon>
        <taxon>Xiphosura</taxon>
        <taxon>Limulidae</taxon>
        <taxon>Limulus</taxon>
    </lineage>
</organism>
<keyword evidence="1" id="KW-1185">Reference proteome</keyword>
<dbReference type="Pfam" id="PF05960">
    <property type="entry name" value="DUF885"/>
    <property type="match status" value="1"/>
</dbReference>
<evidence type="ECO:0000313" key="1">
    <source>
        <dbReference type="Proteomes" id="UP000694941"/>
    </source>
</evidence>
<name>A0ABM1RVD2_LIMPO</name>
<dbReference type="PANTHER" id="PTHR33361:SF2">
    <property type="entry name" value="DUF885 DOMAIN-CONTAINING PROTEIN"/>
    <property type="match status" value="1"/>
</dbReference>
<protein>
    <submittedName>
        <fullName evidence="2">Uncharacterized protein LOC111083252</fullName>
    </submittedName>
</protein>
<sequence>MSVSLHEGEPGHHLQESFINTQKNIPAFRRYIEDRKNSDSPSRFPLYTAYIEGWALYSEYLGLELGLFKDPYFRLGRLSEEICRACRLVVDTGIHAFGWSREKGVNYLLEHTSYNIKNIENEIDRYITWPGEVCSYKIGELKIKELRKRAEKELGNKFYIKDFHDVILRNQGPLTLLEKQVNIYIQQYRQQ</sequence>
<dbReference type="PANTHER" id="PTHR33361">
    <property type="entry name" value="GLR0591 PROTEIN"/>
    <property type="match status" value="1"/>
</dbReference>
<accession>A0ABM1RVD2</accession>
<proteinExistence type="predicted"/>
<dbReference type="RefSeq" id="XP_022235337.1">
    <property type="nucleotide sequence ID" value="XM_022379629.1"/>
</dbReference>
<dbReference type="InterPro" id="IPR010281">
    <property type="entry name" value="DUF885"/>
</dbReference>